<dbReference type="PANTHER" id="PTHR13224:SF6">
    <property type="entry name" value="MEDIATOR OF RNA POLYMERASE II TRANSCRIPTION SUBUNIT 16"/>
    <property type="match status" value="1"/>
</dbReference>
<name>A0A4P6XK27_9ASCO</name>
<feature type="region of interest" description="Disordered" evidence="10">
    <location>
        <begin position="114"/>
        <end position="144"/>
    </location>
</feature>
<dbReference type="GO" id="GO:0016592">
    <property type="term" value="C:mediator complex"/>
    <property type="evidence" value="ECO:0007669"/>
    <property type="project" value="InterPro"/>
</dbReference>
<evidence type="ECO:0000259" key="12">
    <source>
        <dbReference type="Pfam" id="PF20719"/>
    </source>
</evidence>
<evidence type="ECO:0000259" key="11">
    <source>
        <dbReference type="Pfam" id="PF11635"/>
    </source>
</evidence>
<evidence type="ECO:0000256" key="7">
    <source>
        <dbReference type="ARBA" id="ARBA00023242"/>
    </source>
</evidence>
<dbReference type="AlphaFoldDB" id="A0A4P6XK27"/>
<keyword evidence="4 9" id="KW-0805">Transcription regulation</keyword>
<feature type="domain" description="Mediator complex subunit Med16 N-terminal" evidence="11">
    <location>
        <begin position="174"/>
        <end position="505"/>
    </location>
</feature>
<sequence>MPIPDLDLAAAKQYSLDPGSHSISWSKNGFICYATPPSQGHNLNMTFLENTDGSRWQLSAPHKLTIKPLENSTIPALLRVLWSNILTDLAVFDEHGSFYILLAGVGLLRGKNSGSDSQIQASSSTQGRNTGSSASNSLEEADGPSYELTSYNHAEMIYRDIATPGIAAANHGRCVAFEWLGIDKPQIINKPAKAPEHGPSYAYGVQQFQSPLLAHPITTKQACVALREDGMFNLYHQGEHKVEYHKLSINLAPKEMDCGLHLTHASIGFTSDKKIIVVAYDAVSRKILTYSLIVEWGYLVESAVRQKTDPHYYTPREKQTAPSLKAELLCEMSTLPSVQAVPALEGTDLCYEEIRLSLIDVLSPYYAPESCLEVLVSYEVTGPEENTSYTIQRFHIREASELLSGPFAVMSDLEPPMREKLFSLSLQDKLTVPGRLKAVHTAISGSIVLLINEDSTIIPVDRTNWSIIVQDSQIEVKMETDPGYAQPFRPKSINSLLDCGFQLPRLQADSAPFLFAISPNLTGVVHVKAGANETPVFSVVKRPPRELDVKLLSLAFSHTHAHACYSNTSSDDLMALIQAEYDNLADVTQKQLLVQTTIAESHSSINFHLNTFNKESVDKLLSNPPLQKLLSLQLTMSDLGHRNVSGDIAWIVLSLRSTSFGIMFSLSSIYRQMSKKKAIDDNMEDSINRAECIILLVGSVKWFIDLLIYLNQELLQLSYAKTNPEQSIITVENSVVLPLLLSKVPRLFLMYAITSIGKTHEILKKLHKDLSESNKLFTPMKEALERFFNTSNHLPLKLNIFEVFLRECDDYITKELSSKWADRAKLLQLEQQLFCSGEVPAELLPVAYTIIDRFSANNHRDPRLSALYFYDSRWLNVGAAHREYYDKHAEQNAGQSEPTKVRLQYSAAEATDALRKVLISCKSPIQSGGTTPMGRYFNSTYKLKKCVRCRSVSLVSDPLVFDSARAIGLWTMVFQRNCICGSAWVNCGSDDSPK</sequence>
<dbReference type="STRING" id="2163413.A0A4P6XK27"/>
<dbReference type="GO" id="GO:0045893">
    <property type="term" value="P:positive regulation of DNA-templated transcription"/>
    <property type="evidence" value="ECO:0007669"/>
    <property type="project" value="TreeGrafter"/>
</dbReference>
<reference evidence="14" key="1">
    <citation type="submission" date="2019-03" db="EMBL/GenBank/DDBJ databases">
        <title>Snf2 controls pulcherriminic acid biosynthesis and connects pigmentation and antifungal activity of the yeast Metschnikowia pulcherrima.</title>
        <authorList>
            <person name="Gore-Lloyd D."/>
            <person name="Sumann I."/>
            <person name="Brachmann A.O."/>
            <person name="Schneeberger K."/>
            <person name="Ortiz-Merino R.A."/>
            <person name="Moreno-Beltran M."/>
            <person name="Schlaefli M."/>
            <person name="Kirner P."/>
            <person name="Santos Kron A."/>
            <person name="Wolfe K.H."/>
            <person name="Piel J."/>
            <person name="Ahrens C.H."/>
            <person name="Henk D."/>
            <person name="Freimoser F.M."/>
        </authorList>
    </citation>
    <scope>NUCLEOTIDE SEQUENCE [LARGE SCALE GENOMIC DNA]</scope>
    <source>
        <strain evidence="14">APC 1.2</strain>
    </source>
</reference>
<dbReference type="Pfam" id="PF11635">
    <property type="entry name" value="Med16_N"/>
    <property type="match status" value="1"/>
</dbReference>
<evidence type="ECO:0000256" key="6">
    <source>
        <dbReference type="ARBA" id="ARBA00023163"/>
    </source>
</evidence>
<comment type="subunit">
    <text evidence="9">Component of the Mediator complex.</text>
</comment>
<accession>A0A4P6XK27</accession>
<dbReference type="Proteomes" id="UP000292447">
    <property type="component" value="Chromosome II"/>
</dbReference>
<evidence type="ECO:0000256" key="10">
    <source>
        <dbReference type="SAM" id="MobiDB-lite"/>
    </source>
</evidence>
<comment type="subcellular location">
    <subcellularLocation>
        <location evidence="1 9">Nucleus</location>
    </subcellularLocation>
</comment>
<comment type="similarity">
    <text evidence="2 9">Belongs to the Mediator complex subunit 16 family.</text>
</comment>
<evidence type="ECO:0000313" key="13">
    <source>
        <dbReference type="EMBL" id="QBM87682.1"/>
    </source>
</evidence>
<keyword evidence="14" id="KW-1185">Reference proteome</keyword>
<dbReference type="EMBL" id="CP034457">
    <property type="protein sequence ID" value="QBM87682.1"/>
    <property type="molecule type" value="Genomic_DNA"/>
</dbReference>
<dbReference type="InterPro" id="IPR021665">
    <property type="entry name" value="Mediator_Med16_N"/>
</dbReference>
<dbReference type="InterPro" id="IPR048339">
    <property type="entry name" value="Mediator_Med16_C"/>
</dbReference>
<evidence type="ECO:0000256" key="8">
    <source>
        <dbReference type="ARBA" id="ARBA00032015"/>
    </source>
</evidence>
<dbReference type="Pfam" id="PF20719">
    <property type="entry name" value="Med16_C"/>
    <property type="match status" value="1"/>
</dbReference>
<feature type="compositionally biased region" description="Polar residues" evidence="10">
    <location>
        <begin position="127"/>
        <end position="138"/>
    </location>
</feature>
<dbReference type="InterPro" id="IPR048338">
    <property type="entry name" value="Mediator_Med16"/>
</dbReference>
<dbReference type="PANTHER" id="PTHR13224">
    <property type="entry name" value="THYROID HORMONE RECEPTOR-ASSOCIATED PROTEIN-RELATED"/>
    <property type="match status" value="1"/>
</dbReference>
<evidence type="ECO:0000256" key="4">
    <source>
        <dbReference type="ARBA" id="ARBA00023015"/>
    </source>
</evidence>
<evidence type="ECO:0000256" key="9">
    <source>
        <dbReference type="RuleBase" id="RU364149"/>
    </source>
</evidence>
<comment type="function">
    <text evidence="9">Component of the Mediator complex, a coactivator involved in the regulated transcription of nearly all RNA polymerase II-dependent genes. Mediator functions as a bridge to convey information from gene-specific regulatory proteins to the basal RNA polymerase II transcription machinery. Mediator is recruited to promoters by direct interactions with regulatory proteins and serves as a scaffold for the assembly of a functional preinitiation complex with RNA polymerase II and the general transcription factors.</text>
</comment>
<organism evidence="13 14">
    <name type="scientific">Metschnikowia aff. pulcherrima</name>
    <dbReference type="NCBI Taxonomy" id="2163413"/>
    <lineage>
        <taxon>Eukaryota</taxon>
        <taxon>Fungi</taxon>
        <taxon>Dikarya</taxon>
        <taxon>Ascomycota</taxon>
        <taxon>Saccharomycotina</taxon>
        <taxon>Pichiomycetes</taxon>
        <taxon>Metschnikowiaceae</taxon>
        <taxon>Metschnikowia</taxon>
    </lineage>
</organism>
<keyword evidence="6 9" id="KW-0804">Transcription</keyword>
<protein>
    <recommendedName>
        <fullName evidence="3 9">Mediator of RNA polymerase II transcription subunit 16</fullName>
    </recommendedName>
    <alternativeName>
        <fullName evidence="8 9">Mediator complex subunit 16</fullName>
    </alternativeName>
</protein>
<evidence type="ECO:0000256" key="2">
    <source>
        <dbReference type="ARBA" id="ARBA00006543"/>
    </source>
</evidence>
<feature type="compositionally biased region" description="Low complexity" evidence="10">
    <location>
        <begin position="114"/>
        <end position="126"/>
    </location>
</feature>
<evidence type="ECO:0000313" key="14">
    <source>
        <dbReference type="Proteomes" id="UP000292447"/>
    </source>
</evidence>
<feature type="domain" description="Mediator complex subunit 16 C-terminal" evidence="12">
    <location>
        <begin position="860"/>
        <end position="986"/>
    </location>
</feature>
<keyword evidence="7 9" id="KW-0539">Nucleus</keyword>
<evidence type="ECO:0000256" key="5">
    <source>
        <dbReference type="ARBA" id="ARBA00023159"/>
    </source>
</evidence>
<gene>
    <name evidence="13" type="primary">MPUL0B08900</name>
    <name evidence="9" type="synonym">MED16</name>
    <name evidence="13" type="ORF">METSCH_B08900</name>
</gene>
<evidence type="ECO:0000256" key="3">
    <source>
        <dbReference type="ARBA" id="ARBA00019614"/>
    </source>
</evidence>
<keyword evidence="5 9" id="KW-0010">Activator</keyword>
<evidence type="ECO:0000256" key="1">
    <source>
        <dbReference type="ARBA" id="ARBA00004123"/>
    </source>
</evidence>
<proteinExistence type="inferred from homology"/>